<evidence type="ECO:0000256" key="3">
    <source>
        <dbReference type="PROSITE-ProRule" id="PRU00335"/>
    </source>
</evidence>
<keyword evidence="1" id="KW-0678">Repressor</keyword>
<dbReference type="Pfam" id="PF00440">
    <property type="entry name" value="TetR_N"/>
    <property type="match status" value="1"/>
</dbReference>
<evidence type="ECO:0000256" key="1">
    <source>
        <dbReference type="ARBA" id="ARBA00022491"/>
    </source>
</evidence>
<dbReference type="RefSeq" id="WP_094925909.1">
    <property type="nucleotide sequence ID" value="NZ_NPIA01000008.1"/>
</dbReference>
<organism evidence="5 6">
    <name type="scientific">Lottiidibacillus patelloidae</name>
    <dbReference type="NCBI Taxonomy" id="2670334"/>
    <lineage>
        <taxon>Bacteria</taxon>
        <taxon>Bacillati</taxon>
        <taxon>Bacillota</taxon>
        <taxon>Bacilli</taxon>
        <taxon>Bacillales</taxon>
        <taxon>Bacillaceae</taxon>
        <taxon>Lottiidibacillus</taxon>
    </lineage>
</organism>
<dbReference type="InterPro" id="IPR023772">
    <property type="entry name" value="DNA-bd_HTH_TetR-type_CS"/>
</dbReference>
<dbReference type="GO" id="GO:0003677">
    <property type="term" value="F:DNA binding"/>
    <property type="evidence" value="ECO:0007669"/>
    <property type="project" value="UniProtKB-UniRule"/>
</dbReference>
<protein>
    <recommendedName>
        <fullName evidence="4">HTH tetR-type domain-containing protein</fullName>
    </recommendedName>
</protein>
<evidence type="ECO:0000259" key="4">
    <source>
        <dbReference type="PROSITE" id="PS50977"/>
    </source>
</evidence>
<dbReference type="InterPro" id="IPR036271">
    <property type="entry name" value="Tet_transcr_reg_TetR-rel_C_sf"/>
</dbReference>
<dbReference type="EMBL" id="NPIA01000008">
    <property type="protein sequence ID" value="OZM56059.1"/>
    <property type="molecule type" value="Genomic_DNA"/>
</dbReference>
<evidence type="ECO:0000256" key="2">
    <source>
        <dbReference type="ARBA" id="ARBA00023125"/>
    </source>
</evidence>
<dbReference type="PANTHER" id="PTHR43479">
    <property type="entry name" value="ACREF/ENVCD OPERON REPRESSOR-RELATED"/>
    <property type="match status" value="1"/>
</dbReference>
<evidence type="ECO:0000313" key="5">
    <source>
        <dbReference type="EMBL" id="OZM56059.1"/>
    </source>
</evidence>
<dbReference type="Proteomes" id="UP000217083">
    <property type="component" value="Unassembled WGS sequence"/>
</dbReference>
<comment type="caution">
    <text evidence="5">The sequence shown here is derived from an EMBL/GenBank/DDBJ whole genome shotgun (WGS) entry which is preliminary data.</text>
</comment>
<reference evidence="5 6" key="2">
    <citation type="submission" date="2017-09" db="EMBL/GenBank/DDBJ databases">
        <title>Bacillus patelloidae sp. nov., isolated from the intestinal tract of a marine limpet.</title>
        <authorList>
            <person name="Liu R."/>
            <person name="Dong C."/>
            <person name="Shao Z."/>
        </authorList>
    </citation>
    <scope>NUCLEOTIDE SEQUENCE [LARGE SCALE GENOMIC DNA]</scope>
    <source>
        <strain evidence="5 6">SA5d-4</strain>
    </source>
</reference>
<dbReference type="InterPro" id="IPR001647">
    <property type="entry name" value="HTH_TetR"/>
</dbReference>
<dbReference type="SUPFAM" id="SSF46689">
    <property type="entry name" value="Homeodomain-like"/>
    <property type="match status" value="1"/>
</dbReference>
<feature type="domain" description="HTH tetR-type" evidence="4">
    <location>
        <begin position="4"/>
        <end position="64"/>
    </location>
</feature>
<evidence type="ECO:0000313" key="6">
    <source>
        <dbReference type="Proteomes" id="UP000217083"/>
    </source>
</evidence>
<dbReference type="Gene3D" id="1.10.357.10">
    <property type="entry name" value="Tetracycline Repressor, domain 2"/>
    <property type="match status" value="1"/>
</dbReference>
<reference evidence="6" key="1">
    <citation type="submission" date="2017-08" db="EMBL/GenBank/DDBJ databases">
        <authorList>
            <person name="Huang Z."/>
        </authorList>
    </citation>
    <scope>NUCLEOTIDE SEQUENCE [LARGE SCALE GENOMIC DNA]</scope>
    <source>
        <strain evidence="6">SA5d-4</strain>
    </source>
</reference>
<dbReference type="PROSITE" id="PS50977">
    <property type="entry name" value="HTH_TETR_2"/>
    <property type="match status" value="1"/>
</dbReference>
<accession>A0A263BQT2</accession>
<dbReference type="AlphaFoldDB" id="A0A263BQT2"/>
<dbReference type="PANTHER" id="PTHR43479:SF11">
    <property type="entry name" value="ACREF_ENVCD OPERON REPRESSOR-RELATED"/>
    <property type="match status" value="1"/>
</dbReference>
<dbReference type="PRINTS" id="PR00455">
    <property type="entry name" value="HTHTETR"/>
</dbReference>
<keyword evidence="2 3" id="KW-0238">DNA-binding</keyword>
<dbReference type="InterPro" id="IPR009057">
    <property type="entry name" value="Homeodomain-like_sf"/>
</dbReference>
<sequence>MKGLKTKQKVIEAAISLFNVKGYDGTSVREIAKTAEVNIALVSYYFGGKKGLLEHLLASFYEGYLKELSDALNNEDTDAATCLKDAVFRLLKYQENHDYLSRFVHREMTIDTMLVREVMTTYLMKEKYLLEQLLEIGIEDGIFKEMQVDFGVMHIRNLIIMPFLHPQYMRENFYINLEDESFKNDYFNYVSDVIETYFCRK</sequence>
<name>A0A263BQT2_9BACI</name>
<feature type="DNA-binding region" description="H-T-H motif" evidence="3">
    <location>
        <begin position="27"/>
        <end position="46"/>
    </location>
</feature>
<gene>
    <name evidence="5" type="ORF">CIB95_13190</name>
</gene>
<dbReference type="SUPFAM" id="SSF48498">
    <property type="entry name" value="Tetracyclin repressor-like, C-terminal domain"/>
    <property type="match status" value="1"/>
</dbReference>
<dbReference type="PROSITE" id="PS01081">
    <property type="entry name" value="HTH_TETR_1"/>
    <property type="match status" value="1"/>
</dbReference>
<dbReference type="InterPro" id="IPR050624">
    <property type="entry name" value="HTH-type_Tx_Regulator"/>
</dbReference>
<dbReference type="NCBIfam" id="NF037937">
    <property type="entry name" value="septum_RefZ"/>
    <property type="match status" value="1"/>
</dbReference>
<keyword evidence="6" id="KW-1185">Reference proteome</keyword>
<proteinExistence type="predicted"/>